<evidence type="ECO:0000313" key="2">
    <source>
        <dbReference type="Proteomes" id="UP000251617"/>
    </source>
</evidence>
<sequence>MALQQVNLGTPPSALDGDDPRTAFTRINNNSQFLDTIGISAPIGRPVPNDDCNQAMTEGWWSAASGTAANRPPGMTFPLIYVVTIGGYVVQSALDMFSGRRAGRGYNVVNGQWADWGREAFLSDLGTAAFAALTTSDLDTTVGRALKVGDHGVGGDVPYLQSPNLNALTVPNGDYFVATPSNSPVAYGMLTYRKRSDVEYQRIVSVESAAFRSFERARPGASTPWPAEWVDTTPFGHGQLWYNLTPNRTTGINYRNATGRPIQIAGLFGPTNNPNVSVYVNILGPDGASNAITVRGGYSAAAGNYIEMPEILIPHGCYYNIAIGNGSAAIIEWRELR</sequence>
<gene>
    <name evidence="1" type="ORF">C1S65_16450</name>
</gene>
<dbReference type="AlphaFoldDB" id="A0AAD0PGG2"/>
<reference evidence="1 2" key="1">
    <citation type="submission" date="2018-06" db="EMBL/GenBank/DDBJ databases">
        <title>The genome of Pseudomonas putida NX-1, a lignin degrader.</title>
        <authorList>
            <person name="Xu Z."/>
        </authorList>
    </citation>
    <scope>NUCLEOTIDE SEQUENCE [LARGE SCALE GENOMIC DNA]</scope>
    <source>
        <strain evidence="1 2">NX-1</strain>
    </source>
</reference>
<protein>
    <submittedName>
        <fullName evidence="1">Uncharacterized protein</fullName>
    </submittedName>
</protein>
<accession>A0AAD0PGG2</accession>
<name>A0AAD0PGG2_PSEPU</name>
<proteinExistence type="predicted"/>
<evidence type="ECO:0000313" key="1">
    <source>
        <dbReference type="EMBL" id="AXA25627.1"/>
    </source>
</evidence>
<organism evidence="1 2">
    <name type="scientific">Pseudomonas putida</name>
    <name type="common">Arthrobacter siderocapsulatus</name>
    <dbReference type="NCBI Taxonomy" id="303"/>
    <lineage>
        <taxon>Bacteria</taxon>
        <taxon>Pseudomonadati</taxon>
        <taxon>Pseudomonadota</taxon>
        <taxon>Gammaproteobacteria</taxon>
        <taxon>Pseudomonadales</taxon>
        <taxon>Pseudomonadaceae</taxon>
        <taxon>Pseudomonas</taxon>
    </lineage>
</organism>
<dbReference type="RefSeq" id="WP_112898599.1">
    <property type="nucleotide sequence ID" value="NZ_CP030750.1"/>
</dbReference>
<dbReference type="Proteomes" id="UP000251617">
    <property type="component" value="Chromosome"/>
</dbReference>
<dbReference type="EMBL" id="CP030750">
    <property type="protein sequence ID" value="AXA25627.1"/>
    <property type="molecule type" value="Genomic_DNA"/>
</dbReference>